<proteinExistence type="predicted"/>
<organism evidence="2 3">
    <name type="scientific">Coprinellus micaceus</name>
    <name type="common">Glistening ink-cap mushroom</name>
    <name type="synonym">Coprinus micaceus</name>
    <dbReference type="NCBI Taxonomy" id="71717"/>
    <lineage>
        <taxon>Eukaryota</taxon>
        <taxon>Fungi</taxon>
        <taxon>Dikarya</taxon>
        <taxon>Basidiomycota</taxon>
        <taxon>Agaricomycotina</taxon>
        <taxon>Agaricomycetes</taxon>
        <taxon>Agaricomycetidae</taxon>
        <taxon>Agaricales</taxon>
        <taxon>Agaricineae</taxon>
        <taxon>Psathyrellaceae</taxon>
        <taxon>Coprinellus</taxon>
    </lineage>
</organism>
<evidence type="ECO:0000256" key="1">
    <source>
        <dbReference type="SAM" id="MobiDB-lite"/>
    </source>
</evidence>
<evidence type="ECO:0000313" key="2">
    <source>
        <dbReference type="EMBL" id="TEB33675.1"/>
    </source>
</evidence>
<comment type="caution">
    <text evidence="2">The sequence shown here is derived from an EMBL/GenBank/DDBJ whole genome shotgun (WGS) entry which is preliminary data.</text>
</comment>
<evidence type="ECO:0000313" key="3">
    <source>
        <dbReference type="Proteomes" id="UP000298030"/>
    </source>
</evidence>
<keyword evidence="3" id="KW-1185">Reference proteome</keyword>
<dbReference type="AlphaFoldDB" id="A0A4Y7THM2"/>
<reference evidence="2 3" key="1">
    <citation type="journal article" date="2019" name="Nat. Ecol. Evol.">
        <title>Megaphylogeny resolves global patterns of mushroom evolution.</title>
        <authorList>
            <person name="Varga T."/>
            <person name="Krizsan K."/>
            <person name="Foldi C."/>
            <person name="Dima B."/>
            <person name="Sanchez-Garcia M."/>
            <person name="Sanchez-Ramirez S."/>
            <person name="Szollosi G.J."/>
            <person name="Szarkandi J.G."/>
            <person name="Papp V."/>
            <person name="Albert L."/>
            <person name="Andreopoulos W."/>
            <person name="Angelini C."/>
            <person name="Antonin V."/>
            <person name="Barry K.W."/>
            <person name="Bougher N.L."/>
            <person name="Buchanan P."/>
            <person name="Buyck B."/>
            <person name="Bense V."/>
            <person name="Catcheside P."/>
            <person name="Chovatia M."/>
            <person name="Cooper J."/>
            <person name="Damon W."/>
            <person name="Desjardin D."/>
            <person name="Finy P."/>
            <person name="Geml J."/>
            <person name="Haridas S."/>
            <person name="Hughes K."/>
            <person name="Justo A."/>
            <person name="Karasinski D."/>
            <person name="Kautmanova I."/>
            <person name="Kiss B."/>
            <person name="Kocsube S."/>
            <person name="Kotiranta H."/>
            <person name="LaButti K.M."/>
            <person name="Lechner B.E."/>
            <person name="Liimatainen K."/>
            <person name="Lipzen A."/>
            <person name="Lukacs Z."/>
            <person name="Mihaltcheva S."/>
            <person name="Morgado L.N."/>
            <person name="Niskanen T."/>
            <person name="Noordeloos M.E."/>
            <person name="Ohm R.A."/>
            <person name="Ortiz-Santana B."/>
            <person name="Ovrebo C."/>
            <person name="Racz N."/>
            <person name="Riley R."/>
            <person name="Savchenko A."/>
            <person name="Shiryaev A."/>
            <person name="Soop K."/>
            <person name="Spirin V."/>
            <person name="Szebenyi C."/>
            <person name="Tomsovsky M."/>
            <person name="Tulloss R.E."/>
            <person name="Uehling J."/>
            <person name="Grigoriev I.V."/>
            <person name="Vagvolgyi C."/>
            <person name="Papp T."/>
            <person name="Martin F.M."/>
            <person name="Miettinen O."/>
            <person name="Hibbett D.S."/>
            <person name="Nagy L.G."/>
        </authorList>
    </citation>
    <scope>NUCLEOTIDE SEQUENCE [LARGE SCALE GENOMIC DNA]</scope>
    <source>
        <strain evidence="2 3">FP101781</strain>
    </source>
</reference>
<accession>A0A4Y7THM2</accession>
<dbReference type="EMBL" id="QPFP01000011">
    <property type="protein sequence ID" value="TEB33675.1"/>
    <property type="molecule type" value="Genomic_DNA"/>
</dbReference>
<feature type="region of interest" description="Disordered" evidence="1">
    <location>
        <begin position="1"/>
        <end position="30"/>
    </location>
</feature>
<feature type="region of interest" description="Disordered" evidence="1">
    <location>
        <begin position="42"/>
        <end position="62"/>
    </location>
</feature>
<dbReference type="Proteomes" id="UP000298030">
    <property type="component" value="Unassembled WGS sequence"/>
</dbReference>
<protein>
    <submittedName>
        <fullName evidence="2">Uncharacterized protein</fullName>
    </submittedName>
</protein>
<sequence length="62" mass="6743">MSSIATSSVSLRNTKLNSRTTGTSQDFTKTTTLDCPQISTLQHNSGSRSCSDRLAHSNVKFH</sequence>
<gene>
    <name evidence="2" type="ORF">FA13DRAFT_102469</name>
</gene>
<name>A0A4Y7THM2_COPMI</name>